<dbReference type="PANTHER" id="PTHR45197">
    <property type="entry name" value="SYNTHASE, PUTATIVE (AFU_ORTHOLOGUE AFUA_7G04190)-RELATED"/>
    <property type="match status" value="1"/>
</dbReference>
<dbReference type="Pfam" id="PF02353">
    <property type="entry name" value="CMAS"/>
    <property type="match status" value="2"/>
</dbReference>
<dbReference type="GO" id="GO:0006665">
    <property type="term" value="P:sphingolipid metabolic process"/>
    <property type="evidence" value="ECO:0007669"/>
    <property type="project" value="UniProtKB-KW"/>
</dbReference>
<accession>A0A9W8HY92</accession>
<keyword evidence="12" id="KW-0443">Lipid metabolism</keyword>
<evidence type="ECO:0000256" key="15">
    <source>
        <dbReference type="SAM" id="MobiDB-lite"/>
    </source>
</evidence>
<evidence type="ECO:0000256" key="11">
    <source>
        <dbReference type="ARBA" id="ARBA00022989"/>
    </source>
</evidence>
<evidence type="ECO:0000256" key="10">
    <source>
        <dbReference type="ARBA" id="ARBA00022919"/>
    </source>
</evidence>
<feature type="region of interest" description="Disordered" evidence="15">
    <location>
        <begin position="303"/>
        <end position="355"/>
    </location>
</feature>
<dbReference type="AlphaFoldDB" id="A0A9W8HY92"/>
<evidence type="ECO:0000256" key="3">
    <source>
        <dbReference type="ARBA" id="ARBA00004991"/>
    </source>
</evidence>
<evidence type="ECO:0000256" key="7">
    <source>
        <dbReference type="ARBA" id="ARBA00022679"/>
    </source>
</evidence>
<evidence type="ECO:0000256" key="12">
    <source>
        <dbReference type="ARBA" id="ARBA00023098"/>
    </source>
</evidence>
<dbReference type="SUPFAM" id="SSF53335">
    <property type="entry name" value="S-adenosyl-L-methionine-dependent methyltransferases"/>
    <property type="match status" value="1"/>
</dbReference>
<dbReference type="InterPro" id="IPR029063">
    <property type="entry name" value="SAM-dependent_MTases_sf"/>
</dbReference>
<comment type="similarity">
    <text evidence="4">Belongs to the CFA/CMAS family.</text>
</comment>
<keyword evidence="11" id="KW-1133">Transmembrane helix</keyword>
<evidence type="ECO:0000256" key="2">
    <source>
        <dbReference type="ARBA" id="ARBA00004760"/>
    </source>
</evidence>
<proteinExistence type="inferred from homology"/>
<evidence type="ECO:0000256" key="13">
    <source>
        <dbReference type="ARBA" id="ARBA00023136"/>
    </source>
</evidence>
<evidence type="ECO:0000256" key="8">
    <source>
        <dbReference type="ARBA" id="ARBA00022691"/>
    </source>
</evidence>
<keyword evidence="13" id="KW-0472">Membrane</keyword>
<evidence type="ECO:0000256" key="5">
    <source>
        <dbReference type="ARBA" id="ARBA00022516"/>
    </source>
</evidence>
<organism evidence="16 17">
    <name type="scientific">Coemansia guatemalensis</name>
    <dbReference type="NCBI Taxonomy" id="2761395"/>
    <lineage>
        <taxon>Eukaryota</taxon>
        <taxon>Fungi</taxon>
        <taxon>Fungi incertae sedis</taxon>
        <taxon>Zoopagomycota</taxon>
        <taxon>Kickxellomycotina</taxon>
        <taxon>Kickxellomycetes</taxon>
        <taxon>Kickxellales</taxon>
        <taxon>Kickxellaceae</taxon>
        <taxon>Coemansia</taxon>
    </lineage>
</organism>
<evidence type="ECO:0000256" key="1">
    <source>
        <dbReference type="ARBA" id="ARBA00004141"/>
    </source>
</evidence>
<keyword evidence="8" id="KW-0949">S-adenosyl-L-methionine</keyword>
<comment type="caution">
    <text evidence="16">The sequence shown here is derived from an EMBL/GenBank/DDBJ whole genome shotgun (WGS) entry which is preliminary data.</text>
</comment>
<keyword evidence="7" id="KW-0808">Transferase</keyword>
<name>A0A9W8HY92_9FUNG</name>
<evidence type="ECO:0000256" key="6">
    <source>
        <dbReference type="ARBA" id="ARBA00022603"/>
    </source>
</evidence>
<sequence length="478" mass="54064">MASTQLLDTAIALIQQHWVRVLVSLVLFLGTYSWARREFRAPCTPSALFVPSTSTYPSRVYTARRKIPAQQFIDDFLQGRIELRDAQSGCGMERIADVVSFRFDIVLAWRVLCAFLTTSHSKRRDRRNTEQFVLRNNSLLEEVLGPDRLPLVGYMRDGMPGQLEASLGIQMERVGREYLDLGPEDRLLDINAQWGDLAVYLAHDFQVPTCAVVATSSQLAHATNLTGESQVQRFLRFVTGDYRAVPKCLSPGIPPFTKTIALDVLDTIGPRNIPSFLRSVNESMVNGGRLLVQVTTTPSSIGYRPARQTDMWSQPSMTGAHGLSQLSASEQHDSRSTPTISADNMPPALTHGRSDLDEDAQDLKLRGEEEWAEHWWYHWFRQNYIQPGADTSMLTSIEQIMVELQRAGFEVLQLESLTTDAALTTAIWSNRLCASKRQIETELGESTYRAWELYLNWTQSLYARARLHKHFILAVKRA</sequence>
<comment type="pathway">
    <text evidence="3">Sphingolipid metabolism.</text>
</comment>
<keyword evidence="17" id="KW-1185">Reference proteome</keyword>
<dbReference type="EMBL" id="JANBUO010000305">
    <property type="protein sequence ID" value="KAJ2805278.1"/>
    <property type="molecule type" value="Genomic_DNA"/>
</dbReference>
<dbReference type="GO" id="GO:0008168">
    <property type="term" value="F:methyltransferase activity"/>
    <property type="evidence" value="ECO:0007669"/>
    <property type="project" value="UniProtKB-KW"/>
</dbReference>
<evidence type="ECO:0000256" key="4">
    <source>
        <dbReference type="ARBA" id="ARBA00010815"/>
    </source>
</evidence>
<dbReference type="Proteomes" id="UP001140094">
    <property type="component" value="Unassembled WGS sequence"/>
</dbReference>
<evidence type="ECO:0000256" key="14">
    <source>
        <dbReference type="ARBA" id="ARBA00039020"/>
    </source>
</evidence>
<comment type="subcellular location">
    <subcellularLocation>
        <location evidence="1">Membrane</location>
        <topology evidence="1">Multi-pass membrane protein</topology>
    </subcellularLocation>
</comment>
<dbReference type="InterPro" id="IPR052290">
    <property type="entry name" value="Sphingo_C9-MT"/>
</dbReference>
<keyword evidence="5" id="KW-0444">Lipid biosynthesis</keyword>
<keyword evidence="6" id="KW-0489">Methyltransferase</keyword>
<dbReference type="Gene3D" id="3.40.50.150">
    <property type="entry name" value="Vaccinia Virus protein VP39"/>
    <property type="match status" value="1"/>
</dbReference>
<reference evidence="16" key="1">
    <citation type="submission" date="2022-07" db="EMBL/GenBank/DDBJ databases">
        <title>Phylogenomic reconstructions and comparative analyses of Kickxellomycotina fungi.</title>
        <authorList>
            <person name="Reynolds N.K."/>
            <person name="Stajich J.E."/>
            <person name="Barry K."/>
            <person name="Grigoriev I.V."/>
            <person name="Crous P."/>
            <person name="Smith M.E."/>
        </authorList>
    </citation>
    <scope>NUCLEOTIDE SEQUENCE</scope>
    <source>
        <strain evidence="16">NRRL 1565</strain>
    </source>
</reference>
<dbReference type="OrthoDB" id="412182at2759"/>
<evidence type="ECO:0000313" key="16">
    <source>
        <dbReference type="EMBL" id="KAJ2805278.1"/>
    </source>
</evidence>
<dbReference type="EC" id="2.1.1.317" evidence="14"/>
<dbReference type="GO" id="GO:0032259">
    <property type="term" value="P:methylation"/>
    <property type="evidence" value="ECO:0007669"/>
    <property type="project" value="UniProtKB-KW"/>
</dbReference>
<keyword evidence="9" id="KW-0812">Transmembrane</keyword>
<dbReference type="PANTHER" id="PTHR45197:SF1">
    <property type="entry name" value="SPHINGOLIPID C9-METHYLTRANSFERASE A-RELATED"/>
    <property type="match status" value="1"/>
</dbReference>
<dbReference type="GO" id="GO:0016020">
    <property type="term" value="C:membrane"/>
    <property type="evidence" value="ECO:0007669"/>
    <property type="project" value="UniProtKB-SubCell"/>
</dbReference>
<gene>
    <name evidence="16" type="ORF">H4R20_002156</name>
</gene>
<protein>
    <recommendedName>
        <fullName evidence="14">sphingolipid C(9)-methyltransferase</fullName>
        <ecNumber evidence="14">2.1.1.317</ecNumber>
    </recommendedName>
</protein>
<evidence type="ECO:0000256" key="9">
    <source>
        <dbReference type="ARBA" id="ARBA00022692"/>
    </source>
</evidence>
<comment type="pathway">
    <text evidence="2">Lipid metabolism; sphingolipid metabolism.</text>
</comment>
<evidence type="ECO:0000313" key="17">
    <source>
        <dbReference type="Proteomes" id="UP001140094"/>
    </source>
</evidence>
<keyword evidence="10" id="KW-0746">Sphingolipid metabolism</keyword>